<dbReference type="PANTHER" id="PTHR43798">
    <property type="entry name" value="MONOACYLGLYCEROL LIPASE"/>
    <property type="match status" value="1"/>
</dbReference>
<keyword evidence="3" id="KW-1185">Reference proteome</keyword>
<dbReference type="GO" id="GO:0016020">
    <property type="term" value="C:membrane"/>
    <property type="evidence" value="ECO:0007669"/>
    <property type="project" value="TreeGrafter"/>
</dbReference>
<dbReference type="PATRIC" id="fig|1003195.11.peg.780"/>
<dbReference type="OrthoDB" id="63962at2"/>
<geneLocation type="plasmid" evidence="2 3">
    <name>pSCATT</name>
</geneLocation>
<dbReference type="EMBL" id="CP003229">
    <property type="protein sequence ID" value="AEW99125.1"/>
    <property type="molecule type" value="Genomic_DNA"/>
</dbReference>
<evidence type="ECO:0000259" key="1">
    <source>
        <dbReference type="Pfam" id="PF00561"/>
    </source>
</evidence>
<name>F8JNB6_STREN</name>
<dbReference type="KEGG" id="sct:SCAT_p0807"/>
<reference evidence="3" key="1">
    <citation type="submission" date="2011-12" db="EMBL/GenBank/DDBJ databases">
        <title>Complete genome sequence of Streptomyces cattleya strain DSM 46488.</title>
        <authorList>
            <person name="Ou H.-Y."/>
            <person name="Li P."/>
            <person name="Zhao C."/>
            <person name="O'Hagan D."/>
            <person name="Deng Z."/>
        </authorList>
    </citation>
    <scope>NUCLEOTIDE SEQUENCE [LARGE SCALE GENOMIC DNA]</scope>
    <source>
        <strain evidence="3">ATCC 35852 / DSM 46488 / JCM 4925 / NBRC 14057 / NRRL 8057</strain>
        <plasmid evidence="3">Plasmid pSCATT</plasmid>
    </source>
</reference>
<evidence type="ECO:0000313" key="3">
    <source>
        <dbReference type="Proteomes" id="UP000007842"/>
    </source>
</evidence>
<dbReference type="InterPro" id="IPR029058">
    <property type="entry name" value="AB_hydrolase_fold"/>
</dbReference>
<sequence length="312" mass="33103">MSRSDTNVPPSVPWSSARDYAELNVPVRGGELTVLRRAAREPGAPVVLALHGITANALAWSRVADHLAGRVTVVAPDLRGRAGSRALPGPYGIGAHAEDVAAVAEALGLESAVLAGHSMGAFVAALTAVRHPGRFASVVLVDGGLAFPAPAGLGTDELLEAVIGPAMRRLRMTFPDRDAYRDYWRVHPAFGGRWSPWTDAYLQRDLTGAEPELTSSCVLDAVREDGAGVFGDPRVRSAIRELPHPARLLWAERGLLDEPQGLYDEERLATAALEPDRVATHRIPDTNHYTVLGGDAGARAVAGHLLDAAGLR</sequence>
<dbReference type="SUPFAM" id="SSF53474">
    <property type="entry name" value="alpha/beta-Hydrolases"/>
    <property type="match status" value="1"/>
</dbReference>
<dbReference type="Proteomes" id="UP000007842">
    <property type="component" value="Plasmid pSCATT"/>
</dbReference>
<keyword evidence="2" id="KW-0378">Hydrolase</keyword>
<organism evidence="2 3">
    <name type="scientific">Streptantibioticus cattleyicolor (strain ATCC 35852 / DSM 46488 / JCM 4925 / NBRC 14057 / NRRL 8057)</name>
    <name type="common">Streptomyces cattleya</name>
    <dbReference type="NCBI Taxonomy" id="1003195"/>
    <lineage>
        <taxon>Bacteria</taxon>
        <taxon>Bacillati</taxon>
        <taxon>Actinomycetota</taxon>
        <taxon>Actinomycetes</taxon>
        <taxon>Kitasatosporales</taxon>
        <taxon>Streptomycetaceae</taxon>
        <taxon>Streptantibioticus</taxon>
    </lineage>
</organism>
<accession>G8XDH8</accession>
<dbReference type="KEGG" id="scy:SCATT_p09320"/>
<feature type="domain" description="AB hydrolase-1" evidence="1">
    <location>
        <begin position="45"/>
        <end position="158"/>
    </location>
</feature>
<dbReference type="Pfam" id="PF00561">
    <property type="entry name" value="Abhydrolase_1"/>
    <property type="match status" value="1"/>
</dbReference>
<dbReference type="HOGENOM" id="CLU_020336_36_0_11"/>
<protein>
    <submittedName>
        <fullName evidence="2">Alpha/beta hydrolase fold protein</fullName>
    </submittedName>
</protein>
<keyword evidence="2" id="KW-0614">Plasmid</keyword>
<dbReference type="PANTHER" id="PTHR43798:SF33">
    <property type="entry name" value="HYDROLASE, PUTATIVE (AFU_ORTHOLOGUE AFUA_2G14860)-RELATED"/>
    <property type="match status" value="1"/>
</dbReference>
<dbReference type="Gene3D" id="3.40.50.1820">
    <property type="entry name" value="alpha/beta hydrolase"/>
    <property type="match status" value="1"/>
</dbReference>
<dbReference type="AlphaFoldDB" id="F8JNB6"/>
<gene>
    <name evidence="2" type="ordered locus">SCATT_p09320</name>
</gene>
<dbReference type="InterPro" id="IPR050266">
    <property type="entry name" value="AB_hydrolase_sf"/>
</dbReference>
<dbReference type="RefSeq" id="WP_014151260.1">
    <property type="nucleotide sequence ID" value="NC_016113.1"/>
</dbReference>
<dbReference type="GO" id="GO:0016787">
    <property type="term" value="F:hydrolase activity"/>
    <property type="evidence" value="ECO:0007669"/>
    <property type="project" value="UniProtKB-KW"/>
</dbReference>
<proteinExistence type="predicted"/>
<accession>F8JNB6</accession>
<evidence type="ECO:0000313" key="2">
    <source>
        <dbReference type="EMBL" id="AEW99125.1"/>
    </source>
</evidence>
<dbReference type="InterPro" id="IPR000073">
    <property type="entry name" value="AB_hydrolase_1"/>
</dbReference>